<dbReference type="Gene3D" id="1.10.510.10">
    <property type="entry name" value="Transferase(Phosphotransferase) domain 1"/>
    <property type="match status" value="1"/>
</dbReference>
<dbReference type="SUPFAM" id="SSF56112">
    <property type="entry name" value="Protein kinase-like (PK-like)"/>
    <property type="match status" value="1"/>
</dbReference>
<dbReference type="EMBL" id="AFWT01000006">
    <property type="protein sequence ID" value="EGV32673.1"/>
    <property type="molecule type" value="Genomic_DNA"/>
</dbReference>
<sequence>MSQLLRCPLCGSGFTDEDYCPQHGTLLVPDPDHSDGDTAMAGVTATGKTTPEEAPRERTLADFMSRLGLRRISYQTGAGDAEPHEPQDAVAELPDPLPAAMQEDGWRIDGPVRSGDGLDEWTVARDQADGPPLSGHYRRFRTGALTPDTLYRRLAANPAPHLARVWGYGTVDVRGARADFELTALPGGGRTLVHWCADSTASEQRAWHLLPRLVELLRVLAGEGLQPLTLEPAQLVLTDDDDLWLSTAGALGQGTTTADYHPEFERSALLPRRWTAPELVQQNLLGTNAAIFSLGQILAQAAWGQPCAHAEVQIGAVPFQALSDARLAHVLMGCLWPRPAERWALQDLIQAVCADTIAAMPAIPPWESLAPGASSTAFSLAGTAFWRLEKLLATAVMPNHWREATTRIGAILDWAEGTAWVGQAQLMRSALARGCSTEWVLTALAQTVLPSVPTTWRGLDLSDAEASRSLAGLAQRALRRHEADMETIRELFEADLRGAFVPVAPPS</sequence>
<dbReference type="OrthoDB" id="1550913at2"/>
<gene>
    <name evidence="1" type="ORF">ThidrDRAFT_1158</name>
</gene>
<dbReference type="InterPro" id="IPR011009">
    <property type="entry name" value="Kinase-like_dom_sf"/>
</dbReference>
<accession>G2DYP6</accession>
<name>G2DYP6_9GAMM</name>
<comment type="caution">
    <text evidence="1">The sequence shown here is derived from an EMBL/GenBank/DDBJ whole genome shotgun (WGS) entry which is preliminary data.</text>
</comment>
<reference evidence="1 2" key="1">
    <citation type="submission" date="2011-06" db="EMBL/GenBank/DDBJ databases">
        <title>The draft genome of Thiorhodococcus drewsii AZ1.</title>
        <authorList>
            <consortium name="US DOE Joint Genome Institute (JGI-PGF)"/>
            <person name="Lucas S."/>
            <person name="Han J."/>
            <person name="Lapidus A."/>
            <person name="Cheng J.-F."/>
            <person name="Goodwin L."/>
            <person name="Pitluck S."/>
            <person name="Peters L."/>
            <person name="Land M.L."/>
            <person name="Hauser L."/>
            <person name="Vogl K."/>
            <person name="Liu Z."/>
            <person name="Imhoff J."/>
            <person name="Thiel V."/>
            <person name="Frigaard N.-U."/>
            <person name="Bryant D.A."/>
            <person name="Woyke T.J."/>
        </authorList>
    </citation>
    <scope>NUCLEOTIDE SEQUENCE [LARGE SCALE GENOMIC DNA]</scope>
    <source>
        <strain evidence="1 2">AZ1</strain>
    </source>
</reference>
<dbReference type="STRING" id="765913.ThidrDRAFT_1158"/>
<evidence type="ECO:0000313" key="1">
    <source>
        <dbReference type="EMBL" id="EGV32673.1"/>
    </source>
</evidence>
<organism evidence="1 2">
    <name type="scientific">Thiorhodococcus drewsii AZ1</name>
    <dbReference type="NCBI Taxonomy" id="765913"/>
    <lineage>
        <taxon>Bacteria</taxon>
        <taxon>Pseudomonadati</taxon>
        <taxon>Pseudomonadota</taxon>
        <taxon>Gammaproteobacteria</taxon>
        <taxon>Chromatiales</taxon>
        <taxon>Chromatiaceae</taxon>
        <taxon>Thiorhodococcus</taxon>
    </lineage>
</organism>
<dbReference type="Proteomes" id="UP000004200">
    <property type="component" value="Unassembled WGS sequence"/>
</dbReference>
<protein>
    <submittedName>
        <fullName evidence="1">Uncharacterized protein</fullName>
    </submittedName>
</protein>
<proteinExistence type="predicted"/>
<keyword evidence="2" id="KW-1185">Reference proteome</keyword>
<dbReference type="AlphaFoldDB" id="G2DYP6"/>
<evidence type="ECO:0000313" key="2">
    <source>
        <dbReference type="Proteomes" id="UP000004200"/>
    </source>
</evidence>
<dbReference type="RefSeq" id="WP_007039873.1">
    <property type="nucleotide sequence ID" value="NZ_AFWT01000006.1"/>
</dbReference>